<feature type="transmembrane region" description="Helical" evidence="5">
    <location>
        <begin position="69"/>
        <end position="100"/>
    </location>
</feature>
<feature type="transmembrane region" description="Helical" evidence="5">
    <location>
        <begin position="217"/>
        <end position="237"/>
    </location>
</feature>
<keyword evidence="4 5" id="KW-0472">Membrane</keyword>
<feature type="domain" description="Integral membrane bound transporter" evidence="6">
    <location>
        <begin position="187"/>
        <end position="304"/>
    </location>
</feature>
<feature type="transmembrane region" description="Helical" evidence="5">
    <location>
        <begin position="132"/>
        <end position="153"/>
    </location>
</feature>
<evidence type="ECO:0000256" key="1">
    <source>
        <dbReference type="ARBA" id="ARBA00004141"/>
    </source>
</evidence>
<proteinExistence type="predicted"/>
<evidence type="ECO:0000256" key="5">
    <source>
        <dbReference type="SAM" id="Phobius"/>
    </source>
</evidence>
<gene>
    <name evidence="7" type="ORF">MUN76_10265</name>
</gene>
<keyword evidence="2 5" id="KW-0812">Transmembrane</keyword>
<evidence type="ECO:0000256" key="3">
    <source>
        <dbReference type="ARBA" id="ARBA00022989"/>
    </source>
</evidence>
<feature type="transmembrane region" description="Helical" evidence="5">
    <location>
        <begin position="289"/>
        <end position="311"/>
    </location>
</feature>
<dbReference type="InterPro" id="IPR049453">
    <property type="entry name" value="Memb_transporter_dom"/>
</dbReference>
<evidence type="ECO:0000259" key="6">
    <source>
        <dbReference type="Pfam" id="PF13515"/>
    </source>
</evidence>
<name>A0ABY4FT04_9MICO</name>
<organism evidence="7 8">
    <name type="scientific">Leucobacter rhizosphaerae</name>
    <dbReference type="NCBI Taxonomy" id="2932245"/>
    <lineage>
        <taxon>Bacteria</taxon>
        <taxon>Bacillati</taxon>
        <taxon>Actinomycetota</taxon>
        <taxon>Actinomycetes</taxon>
        <taxon>Micrococcales</taxon>
        <taxon>Microbacteriaceae</taxon>
        <taxon>Leucobacter</taxon>
    </lineage>
</organism>
<comment type="subcellular location">
    <subcellularLocation>
        <location evidence="1">Membrane</location>
        <topology evidence="1">Multi-pass membrane protein</topology>
    </subcellularLocation>
</comment>
<accession>A0ABY4FT04</accession>
<dbReference type="RefSeq" id="WP_244684447.1">
    <property type="nucleotide sequence ID" value="NZ_CP095043.1"/>
</dbReference>
<evidence type="ECO:0000313" key="8">
    <source>
        <dbReference type="Proteomes" id="UP000831775"/>
    </source>
</evidence>
<sequence>MSAAAALGEWRLSLRQVLVATALVAVVALVLGASRVLIGPHTAMSGYLTMLFLLAVVRAGNWRVRAGAAVWALAVALLGFAVGGAGIVATLVALVVVSLIQGMVTLGEVALLTRSPVNLLAFASMSQGGAEVWQVLLGSAIGAAAIVVFGALARGRAGEPRAARSVRDRLGYGIATAVGAVLIVLGGEAVGFPYVGWALLSFCIMLSFETDMQAERGFWRLLGTAVGAVLAVGITALPEPIPIVVAVICGIACVAYINAGNYALFMLFLTPAILVTTASEYSPVALGVYRIEAVLVATALAFACGAVLRALRQR</sequence>
<feature type="transmembrane region" description="Helical" evidence="5">
    <location>
        <begin position="244"/>
        <end position="269"/>
    </location>
</feature>
<feature type="transmembrane region" description="Helical" evidence="5">
    <location>
        <begin position="174"/>
        <end position="197"/>
    </location>
</feature>
<protein>
    <submittedName>
        <fullName evidence="7">FUSC family protein</fullName>
    </submittedName>
</protein>
<evidence type="ECO:0000256" key="2">
    <source>
        <dbReference type="ARBA" id="ARBA00022692"/>
    </source>
</evidence>
<keyword evidence="3 5" id="KW-1133">Transmembrane helix</keyword>
<evidence type="ECO:0000313" key="7">
    <source>
        <dbReference type="EMBL" id="UOQ59436.1"/>
    </source>
</evidence>
<evidence type="ECO:0000256" key="4">
    <source>
        <dbReference type="ARBA" id="ARBA00023136"/>
    </source>
</evidence>
<dbReference type="EMBL" id="CP095043">
    <property type="protein sequence ID" value="UOQ59436.1"/>
    <property type="molecule type" value="Genomic_DNA"/>
</dbReference>
<keyword evidence="8" id="KW-1185">Reference proteome</keyword>
<reference evidence="7 8" key="1">
    <citation type="submission" date="2022-04" db="EMBL/GenBank/DDBJ databases">
        <title>Leucobacter sp. isolated from rhizosphere of onion.</title>
        <authorList>
            <person name="Won M."/>
            <person name="Lee C.-M."/>
            <person name="Woen H.-Y."/>
            <person name="Kwon S.-W."/>
        </authorList>
    </citation>
    <scope>NUCLEOTIDE SEQUENCE [LARGE SCALE GENOMIC DNA]</scope>
    <source>
        <strain evidence="7 8">H25R-14</strain>
    </source>
</reference>
<dbReference type="Pfam" id="PF13515">
    <property type="entry name" value="FUSC_2"/>
    <property type="match status" value="1"/>
</dbReference>
<feature type="transmembrane region" description="Helical" evidence="5">
    <location>
        <begin position="38"/>
        <end position="57"/>
    </location>
</feature>
<feature type="transmembrane region" description="Helical" evidence="5">
    <location>
        <begin position="12"/>
        <end position="32"/>
    </location>
</feature>
<dbReference type="Proteomes" id="UP000831775">
    <property type="component" value="Chromosome"/>
</dbReference>